<reference evidence="4" key="1">
    <citation type="submission" date="2023-05" db="EMBL/GenBank/DDBJ databases">
        <authorList>
            <person name="Stuckert A."/>
        </authorList>
    </citation>
    <scope>NUCLEOTIDE SEQUENCE</scope>
</reference>
<evidence type="ECO:0000313" key="4">
    <source>
        <dbReference type="EMBL" id="CAI9588744.1"/>
    </source>
</evidence>
<dbReference type="SUPFAM" id="SSF55718">
    <property type="entry name" value="SCP-like"/>
    <property type="match status" value="1"/>
</dbReference>
<comment type="caution">
    <text evidence="4">The sequence shown here is derived from an EMBL/GenBank/DDBJ whole genome shotgun (WGS) entry which is preliminary data.</text>
</comment>
<dbReference type="Proteomes" id="UP001162483">
    <property type="component" value="Unassembled WGS sequence"/>
</dbReference>
<dbReference type="InterPro" id="IPR001972">
    <property type="entry name" value="Stomatin_HflK_fam"/>
</dbReference>
<keyword evidence="2" id="KW-0812">Transmembrane</keyword>
<evidence type="ECO:0000313" key="5">
    <source>
        <dbReference type="Proteomes" id="UP001162483"/>
    </source>
</evidence>
<dbReference type="PANTHER" id="PTHR10264">
    <property type="entry name" value="BAND 7 PROTEIN-RELATED"/>
    <property type="match status" value="1"/>
</dbReference>
<dbReference type="Pfam" id="PF02036">
    <property type="entry name" value="SCP2"/>
    <property type="match status" value="1"/>
</dbReference>
<dbReference type="InterPro" id="IPR003033">
    <property type="entry name" value="SCP2_sterol-bd_dom"/>
</dbReference>
<gene>
    <name evidence="4" type="ORF">SPARVUS_LOCUS10798567</name>
</gene>
<dbReference type="InterPro" id="IPR036527">
    <property type="entry name" value="SCP2_sterol-bd_dom_sf"/>
</dbReference>
<proteinExistence type="inferred from homology"/>
<keyword evidence="2" id="KW-1133">Transmembrane helix</keyword>
<dbReference type="SMART" id="SM00244">
    <property type="entry name" value="PHB"/>
    <property type="match status" value="1"/>
</dbReference>
<dbReference type="InterPro" id="IPR043202">
    <property type="entry name" value="Band-7_stomatin-like"/>
</dbReference>
<sequence>MKRSSPFPVISMECIKRSCLSKMWSQYRYTSQPQSVEPQPSNTAKSAKSITWLMKFCHTAITCLCYLMMIITLPISIWFSIKIVHDYERMVIFRLGRVQPPKGPGLVLVVPFIDQFQRIDMRSRAFRIQPSKVKSLDHMMVSLRADVHFRVCDPVLSVMSIQNLNFVIQHTAENLMAQNLGHKYLKEICGDQIRFAEQLKEDINEQVKAYGVCIDYTEVQLEAVLRPHAEHVPVPVPPASFGPTGGLEQTVTPLSSLAQQTVTTNSVQYPDDDFAVDVIASQIEDGWILSDSLVTEVGSSYQLIATKKSGENVSYFIDLTSGSGTADWGVFPGIPDVTLKMTAADLMNLIKGDLSPMTAYTTGRLQVIGDLRTALLLEKLFQRLAF</sequence>
<feature type="transmembrane region" description="Helical" evidence="2">
    <location>
        <begin position="56"/>
        <end position="81"/>
    </location>
</feature>
<accession>A0ABN9EV85</accession>
<dbReference type="InterPro" id="IPR036013">
    <property type="entry name" value="Band_7/SPFH_dom_sf"/>
</dbReference>
<evidence type="ECO:0000256" key="1">
    <source>
        <dbReference type="ARBA" id="ARBA00008164"/>
    </source>
</evidence>
<organism evidence="4 5">
    <name type="scientific">Staurois parvus</name>
    <dbReference type="NCBI Taxonomy" id="386267"/>
    <lineage>
        <taxon>Eukaryota</taxon>
        <taxon>Metazoa</taxon>
        <taxon>Chordata</taxon>
        <taxon>Craniata</taxon>
        <taxon>Vertebrata</taxon>
        <taxon>Euteleostomi</taxon>
        <taxon>Amphibia</taxon>
        <taxon>Batrachia</taxon>
        <taxon>Anura</taxon>
        <taxon>Neobatrachia</taxon>
        <taxon>Ranoidea</taxon>
        <taxon>Ranidae</taxon>
        <taxon>Staurois</taxon>
    </lineage>
</organism>
<dbReference type="InterPro" id="IPR001107">
    <property type="entry name" value="Band_7"/>
</dbReference>
<feature type="domain" description="Band 7" evidence="3">
    <location>
        <begin position="79"/>
        <end position="232"/>
    </location>
</feature>
<comment type="similarity">
    <text evidence="1">Belongs to the band 7/mec-2 family.</text>
</comment>
<evidence type="ECO:0000259" key="3">
    <source>
        <dbReference type="SMART" id="SM00244"/>
    </source>
</evidence>
<keyword evidence="2" id="KW-0472">Membrane</keyword>
<dbReference type="EMBL" id="CATNWA010015989">
    <property type="protein sequence ID" value="CAI9588744.1"/>
    <property type="molecule type" value="Genomic_DNA"/>
</dbReference>
<dbReference type="Gene3D" id="3.30.1050.10">
    <property type="entry name" value="SCP2 sterol-binding domain"/>
    <property type="match status" value="1"/>
</dbReference>
<name>A0ABN9EV85_9NEOB</name>
<protein>
    <recommendedName>
        <fullName evidence="3">Band 7 domain-containing protein</fullName>
    </recommendedName>
</protein>
<keyword evidence="5" id="KW-1185">Reference proteome</keyword>
<dbReference type="SUPFAM" id="SSF117892">
    <property type="entry name" value="Band 7/SPFH domain"/>
    <property type="match status" value="1"/>
</dbReference>
<dbReference type="PANTHER" id="PTHR10264:SF130">
    <property type="entry name" value="STOMATIN-LIKE PROTEIN 1"/>
    <property type="match status" value="1"/>
</dbReference>
<evidence type="ECO:0000256" key="2">
    <source>
        <dbReference type="SAM" id="Phobius"/>
    </source>
</evidence>
<dbReference type="PRINTS" id="PR00721">
    <property type="entry name" value="STOMATIN"/>
</dbReference>
<dbReference type="Pfam" id="PF01145">
    <property type="entry name" value="Band_7"/>
    <property type="match status" value="1"/>
</dbReference>
<dbReference type="Gene3D" id="3.30.479.30">
    <property type="entry name" value="Band 7 domain"/>
    <property type="match status" value="1"/>
</dbReference>